<keyword evidence="6 12" id="KW-0413">Isomerase</keyword>
<evidence type="ECO:0000256" key="3">
    <source>
        <dbReference type="ARBA" id="ARBA00022553"/>
    </source>
</evidence>
<dbReference type="SUPFAM" id="SSF55957">
    <property type="entry name" value="Phosphoglucomutase, C-terminal domain"/>
    <property type="match status" value="1"/>
</dbReference>
<dbReference type="Pfam" id="PF00408">
    <property type="entry name" value="PGM_PMM_IV"/>
    <property type="match status" value="1"/>
</dbReference>
<evidence type="ECO:0000313" key="12">
    <source>
        <dbReference type="EMBL" id="QDR82747.1"/>
    </source>
</evidence>
<dbReference type="InterPro" id="IPR016066">
    <property type="entry name" value="A-D-PHexomutase_CS"/>
</dbReference>
<dbReference type="Gene3D" id="3.30.310.50">
    <property type="entry name" value="Alpha-D-phosphohexomutase, C-terminal domain"/>
    <property type="match status" value="1"/>
</dbReference>
<dbReference type="GO" id="GO:0000287">
    <property type="term" value="F:magnesium ion binding"/>
    <property type="evidence" value="ECO:0007669"/>
    <property type="project" value="InterPro"/>
</dbReference>
<feature type="domain" description="Alpha-D-phosphohexomutase alpha/beta/alpha" evidence="11">
    <location>
        <begin position="246"/>
        <end position="348"/>
    </location>
</feature>
<dbReference type="EC" id="5.4.2.2" evidence="12"/>
<dbReference type="InterPro" id="IPR016055">
    <property type="entry name" value="A-D-PHexomutase_a/b/a-I/II/III"/>
</dbReference>
<evidence type="ECO:0000259" key="9">
    <source>
        <dbReference type="Pfam" id="PF02878"/>
    </source>
</evidence>
<evidence type="ECO:0000256" key="6">
    <source>
        <dbReference type="ARBA" id="ARBA00023235"/>
    </source>
</evidence>
<dbReference type="PANTHER" id="PTHR43771:SF2">
    <property type="entry name" value="PHOSPHOMANNOMUTASE_PHOSPHOGLUCOMUTASE"/>
    <property type="match status" value="1"/>
</dbReference>
<name>A0A517DZG5_9FIRM</name>
<dbReference type="Gene3D" id="3.40.120.10">
    <property type="entry name" value="Alpha-D-Glucose-1,6-Bisphosphate, subunit A, domain 3"/>
    <property type="match status" value="3"/>
</dbReference>
<comment type="cofactor">
    <cofactor evidence="1">
        <name>Mg(2+)</name>
        <dbReference type="ChEBI" id="CHEBI:18420"/>
    </cofactor>
</comment>
<dbReference type="PRINTS" id="PR00509">
    <property type="entry name" value="PGMPMM"/>
</dbReference>
<dbReference type="InterPro" id="IPR005846">
    <property type="entry name" value="A-D-PHexomutase_a/b/a-III"/>
</dbReference>
<dbReference type="InterPro" id="IPR005843">
    <property type="entry name" value="A-D-PHexomutase_C"/>
</dbReference>
<feature type="domain" description="Alpha-D-phosphohexomutase C-terminal" evidence="8">
    <location>
        <begin position="364"/>
        <end position="426"/>
    </location>
</feature>
<keyword evidence="5 7" id="KW-0460">Magnesium</keyword>
<evidence type="ECO:0000313" key="13">
    <source>
        <dbReference type="Proteomes" id="UP000320776"/>
    </source>
</evidence>
<dbReference type="GO" id="GO:0004614">
    <property type="term" value="F:phosphoglucomutase activity"/>
    <property type="evidence" value="ECO:0007669"/>
    <property type="project" value="UniProtKB-EC"/>
</dbReference>
<dbReference type="InterPro" id="IPR005844">
    <property type="entry name" value="A-D-PHexomutase_a/b/a-I"/>
</dbReference>
<protein>
    <submittedName>
        <fullName evidence="12">Phosphomannomutase/phosphoglucomutase</fullName>
        <ecNumber evidence="12">5.4.2.2</ecNumber>
    </submittedName>
</protein>
<dbReference type="AlphaFoldDB" id="A0A517DZG5"/>
<organism evidence="12 13">
    <name type="scientific">Sporomusa termitida</name>
    <dbReference type="NCBI Taxonomy" id="2377"/>
    <lineage>
        <taxon>Bacteria</taxon>
        <taxon>Bacillati</taxon>
        <taxon>Bacillota</taxon>
        <taxon>Negativicutes</taxon>
        <taxon>Selenomonadales</taxon>
        <taxon>Sporomusaceae</taxon>
        <taxon>Sporomusa</taxon>
    </lineage>
</organism>
<evidence type="ECO:0000256" key="2">
    <source>
        <dbReference type="ARBA" id="ARBA00010231"/>
    </source>
</evidence>
<dbReference type="PANTHER" id="PTHR43771">
    <property type="entry name" value="PHOSPHOMANNOMUTASE"/>
    <property type="match status" value="1"/>
</dbReference>
<sequence>MSIFQACDIRGIAGKDLTDVMARRIALAVGVKLTGQTVVVGGDIRLSTPGLQRIMIDGLAESGCQVIDIGTVATPVFYYAVKAAGATGGVMVTASHNPAPYNGFKLILGPEPVSEADVAQIGQLVADNVRTQGNGSVVQRPVIADYIAHTAGKARPGRLKVVLDAGNGATATIAPQLFQRLGYEVIQLNCAADGRFPSHPPNPALAENLVSLGEAVRFHGAALGIGFDGDGDRVGFVDETGWAIDNDAIMVLIAKAYLARETGAVVYDAKCSMVVPEAVIEAGGRPVMARAGHTFSKAAFIREKALFAGEISGHFFFRDLGYDDGMFSGLKICELVADRGSLSAQVAVIPHYLLTPDIRIPYKGADKTAVLEQVAARLAVYEPNLIDGVRIEFADGWGMIRASVTEPLFTLRFEAKTAARLSEIKTILLNALPVDIQTAVAAKLPAELQ</sequence>
<dbReference type="Proteomes" id="UP000320776">
    <property type="component" value="Chromosome"/>
</dbReference>
<dbReference type="Pfam" id="PF02879">
    <property type="entry name" value="PGM_PMM_II"/>
    <property type="match status" value="1"/>
</dbReference>
<dbReference type="GO" id="GO:0005975">
    <property type="term" value="P:carbohydrate metabolic process"/>
    <property type="evidence" value="ECO:0007669"/>
    <property type="project" value="InterPro"/>
</dbReference>
<dbReference type="PROSITE" id="PS00710">
    <property type="entry name" value="PGM_PMM"/>
    <property type="match status" value="1"/>
</dbReference>
<feature type="domain" description="Alpha-D-phosphohexomutase alpha/beta/alpha" evidence="10">
    <location>
        <begin position="146"/>
        <end position="241"/>
    </location>
</feature>
<keyword evidence="4 7" id="KW-0479">Metal-binding</keyword>
<keyword evidence="3" id="KW-0597">Phosphoprotein</keyword>
<evidence type="ECO:0000259" key="11">
    <source>
        <dbReference type="Pfam" id="PF02880"/>
    </source>
</evidence>
<reference evidence="12 13" key="1">
    <citation type="submission" date="2019-02" db="EMBL/GenBank/DDBJ databases">
        <title>Closed genome of Sporomusa termitida DSM 4440.</title>
        <authorList>
            <person name="Poehlein A."/>
            <person name="Daniel R."/>
        </authorList>
    </citation>
    <scope>NUCLEOTIDE SEQUENCE [LARGE SCALE GENOMIC DNA]</scope>
    <source>
        <strain evidence="12 13">DSM 4440</strain>
    </source>
</reference>
<evidence type="ECO:0000259" key="8">
    <source>
        <dbReference type="Pfam" id="PF00408"/>
    </source>
</evidence>
<dbReference type="CDD" id="cd03089">
    <property type="entry name" value="PMM_PGM"/>
    <property type="match status" value="1"/>
</dbReference>
<dbReference type="KEGG" id="sted:SPTER_41770"/>
<accession>A0A517DZG5</accession>
<keyword evidence="13" id="KW-1185">Reference proteome</keyword>
<dbReference type="Pfam" id="PF02878">
    <property type="entry name" value="PGM_PMM_I"/>
    <property type="match status" value="1"/>
</dbReference>
<dbReference type="RefSeq" id="WP_144352102.1">
    <property type="nucleotide sequence ID" value="NZ_CP036259.1"/>
</dbReference>
<dbReference type="InterPro" id="IPR005845">
    <property type="entry name" value="A-D-PHexomutase_a/b/a-II"/>
</dbReference>
<comment type="similarity">
    <text evidence="2 7">Belongs to the phosphohexose mutase family.</text>
</comment>
<proteinExistence type="inferred from homology"/>
<dbReference type="Pfam" id="PF02880">
    <property type="entry name" value="PGM_PMM_III"/>
    <property type="match status" value="1"/>
</dbReference>
<evidence type="ECO:0000256" key="4">
    <source>
        <dbReference type="ARBA" id="ARBA00022723"/>
    </source>
</evidence>
<dbReference type="SUPFAM" id="SSF53738">
    <property type="entry name" value="Phosphoglucomutase, first 3 domains"/>
    <property type="match status" value="3"/>
</dbReference>
<evidence type="ECO:0000256" key="1">
    <source>
        <dbReference type="ARBA" id="ARBA00001946"/>
    </source>
</evidence>
<gene>
    <name evidence="12" type="primary">algC_2</name>
    <name evidence="12" type="ORF">SPTER_41770</name>
</gene>
<evidence type="ECO:0000259" key="10">
    <source>
        <dbReference type="Pfam" id="PF02879"/>
    </source>
</evidence>
<evidence type="ECO:0000256" key="5">
    <source>
        <dbReference type="ARBA" id="ARBA00022842"/>
    </source>
</evidence>
<feature type="domain" description="Alpha-D-phosphohexomutase alpha/beta/alpha" evidence="9">
    <location>
        <begin position="3"/>
        <end position="126"/>
    </location>
</feature>
<dbReference type="InterPro" id="IPR036900">
    <property type="entry name" value="A-D-PHexomutase_C_sf"/>
</dbReference>
<dbReference type="EMBL" id="CP036259">
    <property type="protein sequence ID" value="QDR82747.1"/>
    <property type="molecule type" value="Genomic_DNA"/>
</dbReference>
<dbReference type="InterPro" id="IPR005841">
    <property type="entry name" value="Alpha-D-phosphohexomutase_SF"/>
</dbReference>
<evidence type="ECO:0000256" key="7">
    <source>
        <dbReference type="RuleBase" id="RU004326"/>
    </source>
</evidence>
<dbReference type="OrthoDB" id="9806956at2"/>